<dbReference type="GO" id="GO:0015629">
    <property type="term" value="C:actin cytoskeleton"/>
    <property type="evidence" value="ECO:0007669"/>
    <property type="project" value="TreeGrafter"/>
</dbReference>
<dbReference type="InterPro" id="IPR052630">
    <property type="entry name" value="TTC17"/>
</dbReference>
<dbReference type="InterPro" id="IPR011990">
    <property type="entry name" value="TPR-like_helical_dom_sf"/>
</dbReference>
<keyword evidence="3" id="KW-1185">Reference proteome</keyword>
<dbReference type="PANTHER" id="PTHR16091:SF1">
    <property type="entry name" value="TETRATRICOPEPTIDE REPEAT PROTEIN 17"/>
    <property type="match status" value="1"/>
</dbReference>
<name>A0A8R1TVW8_ONCVO</name>
<organism evidence="2 3">
    <name type="scientific">Onchocerca volvulus</name>
    <dbReference type="NCBI Taxonomy" id="6282"/>
    <lineage>
        <taxon>Eukaryota</taxon>
        <taxon>Metazoa</taxon>
        <taxon>Ecdysozoa</taxon>
        <taxon>Nematoda</taxon>
        <taxon>Chromadorea</taxon>
        <taxon>Rhabditida</taxon>
        <taxon>Spirurina</taxon>
        <taxon>Spiruromorpha</taxon>
        <taxon>Filarioidea</taxon>
        <taxon>Onchocercidae</taxon>
        <taxon>Onchocerca</taxon>
    </lineage>
</organism>
<dbReference type="OMA" id="PFRINTF"/>
<accession>A0A8R1TVW8</accession>
<evidence type="ECO:0000256" key="1">
    <source>
        <dbReference type="PROSITE-ProRule" id="PRU00339"/>
    </source>
</evidence>
<dbReference type="Proteomes" id="UP000024404">
    <property type="component" value="Unassembled WGS sequence"/>
</dbReference>
<evidence type="ECO:0008006" key="4">
    <source>
        <dbReference type="Google" id="ProtNLM"/>
    </source>
</evidence>
<dbReference type="AlphaFoldDB" id="A0A8R1TVW8"/>
<dbReference type="GO" id="GO:0005737">
    <property type="term" value="C:cytoplasm"/>
    <property type="evidence" value="ECO:0007669"/>
    <property type="project" value="TreeGrafter"/>
</dbReference>
<evidence type="ECO:0000313" key="2">
    <source>
        <dbReference type="EnsemblMetazoa" id="OVOC5976.1"/>
    </source>
</evidence>
<sequence>MILGICAETCFLFILPLFLYDGLCFTHWMITDDGLMIKSVPDTPYHMVQPHSLVQFLDQGRKLDSIAHMRGFIKEHEKKIHLHENADDPELETKIRKTDKDCIMGGFMSTSKDAFLLAYTLGKLVEDHEILASVKSSDDKQNPKMEPHCTYDLQFSMYAFEHFPSVQQRGKLKIIPEAAFQKLLPLNYAITEFGNHVAKALEMKPTNDSFLRLAALYWRIKGDAPKAVECFRRALHFTTKKMQARIQFDFGNLVHRAGYPSDAIVLYQLALLKINDAVIHVALGDAYALVQNRSEAIEQYEIAFSMDPSMKNAQIKAAALKCDRKLITAMEEQHKNLLDTIKEKNMYNDNYEAIKKMEESAKENVADLGEKVQSALIYDYFTYGSLPYSYCRSVSLSGRLVMQCTVSDWRSYRAVREERHRKLAPKYNAQSVVENFNDSHELTVFLEKLGSMKKMNMDDPTGKAVYPRKLLPSTTKLLEYYTSRNWPNKTLCESSYWHFPLSSPEFLPQLFLSPDNKGFKSSDLLGKYLGLNDGEEHPLPWYPPVCDIHISDQPPSAIFKLPAVRAAATRGPSLQFAEDKLRAVFLKIMDDKVTEADIAQRIGTLMKYKIGPQWLVYNLAALYWRIVGASSEAITCLRAALQTEPERYADVALVQLVQIVLRSGSSYDNYLNDAAVLLNSAMHIDPNEPMIHFLMGIVRILQKKHVTALAHVRAAVILDPFFQPAVAVLRTLKCLNKNEQKLVGERLNLRCCSQMEPNVYCFGIRNNQCFMMSKKGAFMGTTCAVNSKNKEEDSCRRAFSFAPFILPINLNGAKDSEKKVQKQLIKHAKTAQRKPNIGVSDEIPLDYGAEESLRKIRKMTAPSTASFFQGEILFTKSSDLKETEVIDSWEMDVPVDKIIIPEERLTLTHVPERRKMVAFDIPLPPKLPLPSKDQISSGIPYVSLPAQRLPNSNFCANIKMSLAILREQSTSTWLSVTAKGVNLGEFIDFQAPVDLSEDFEPVCPELLSPSPLLTLDHLPAYHLRHQFIHYKPEKGLTDAFLKLGKEKERVEIFLFLDKDGVHWSLSTASALYWRVKGDAVNALKCLRQSLNSAPPDMRDVALVSMANIYQQAGLLHSALITGGFALKISPKLVAIHFTLANIYVSLEKYQHALMFYYSTLSMQSNFEPAKERIRTIYCFGENPIVPS</sequence>
<dbReference type="PROSITE" id="PS50005">
    <property type="entry name" value="TPR"/>
    <property type="match status" value="1"/>
</dbReference>
<dbReference type="InterPro" id="IPR019734">
    <property type="entry name" value="TPR_rpt"/>
</dbReference>
<dbReference type="GO" id="GO:0030041">
    <property type="term" value="P:actin filament polymerization"/>
    <property type="evidence" value="ECO:0007669"/>
    <property type="project" value="TreeGrafter"/>
</dbReference>
<reference evidence="3" key="1">
    <citation type="submission" date="2013-10" db="EMBL/GenBank/DDBJ databases">
        <title>Genome sequencing of Onchocerca volvulus.</title>
        <authorList>
            <person name="Cotton J."/>
            <person name="Tsai J."/>
            <person name="Stanley E."/>
            <person name="Tracey A."/>
            <person name="Holroyd N."/>
            <person name="Lustigman S."/>
            <person name="Berriman M."/>
        </authorList>
    </citation>
    <scope>NUCLEOTIDE SEQUENCE</scope>
</reference>
<dbReference type="EMBL" id="CMVM020000164">
    <property type="status" value="NOT_ANNOTATED_CDS"/>
    <property type="molecule type" value="Genomic_DNA"/>
</dbReference>
<dbReference type="EnsemblMetazoa" id="OVOC5976.1">
    <property type="protein sequence ID" value="OVOC5976.1"/>
    <property type="gene ID" value="WBGene00242785"/>
</dbReference>
<dbReference type="PANTHER" id="PTHR16091">
    <property type="entry name" value="TTC17 PROTEIN"/>
    <property type="match status" value="1"/>
</dbReference>
<evidence type="ECO:0000313" key="3">
    <source>
        <dbReference type="Proteomes" id="UP000024404"/>
    </source>
</evidence>
<dbReference type="SMART" id="SM00028">
    <property type="entry name" value="TPR"/>
    <property type="match status" value="6"/>
</dbReference>
<protein>
    <recommendedName>
        <fullName evidence="4">Tetratricopeptide repeat protein 17</fullName>
    </recommendedName>
</protein>
<dbReference type="SUPFAM" id="SSF48452">
    <property type="entry name" value="TPR-like"/>
    <property type="match status" value="2"/>
</dbReference>
<feature type="repeat" description="TPR" evidence="1">
    <location>
        <begin position="277"/>
        <end position="310"/>
    </location>
</feature>
<reference evidence="2" key="2">
    <citation type="submission" date="2022-06" db="UniProtKB">
        <authorList>
            <consortium name="EnsemblMetazoa"/>
        </authorList>
    </citation>
    <scope>IDENTIFICATION</scope>
</reference>
<proteinExistence type="predicted"/>
<keyword evidence="1" id="KW-0802">TPR repeat</keyword>
<dbReference type="Gene3D" id="1.25.40.10">
    <property type="entry name" value="Tetratricopeptide repeat domain"/>
    <property type="match status" value="3"/>
</dbReference>